<dbReference type="AlphaFoldDB" id="A0A7W4W309"/>
<protein>
    <submittedName>
        <fullName evidence="3">Uncharacterized protein</fullName>
    </submittedName>
</protein>
<evidence type="ECO:0000256" key="1">
    <source>
        <dbReference type="SAM" id="MobiDB-lite"/>
    </source>
</evidence>
<keyword evidence="4" id="KW-1185">Reference proteome</keyword>
<reference evidence="3 4" key="1">
    <citation type="submission" date="2020-08" db="EMBL/GenBank/DDBJ databases">
        <title>Genomic Encyclopedia of Type Strains, Phase III (KMG-III): the genomes of soil and plant-associated and newly described type strains.</title>
        <authorList>
            <person name="Whitman W."/>
        </authorList>
    </citation>
    <scope>NUCLEOTIDE SEQUENCE [LARGE SCALE GENOMIC DNA]</scope>
    <source>
        <strain evidence="3 4">CECT 8654</strain>
    </source>
</reference>
<evidence type="ECO:0000313" key="3">
    <source>
        <dbReference type="EMBL" id="MBB3046510.1"/>
    </source>
</evidence>
<name>A0A7W4W309_9GAMM</name>
<gene>
    <name evidence="3" type="ORF">FHR99_000746</name>
</gene>
<evidence type="ECO:0000256" key="2">
    <source>
        <dbReference type="SAM" id="Phobius"/>
    </source>
</evidence>
<organism evidence="3 4">
    <name type="scientific">Litorivivens lipolytica</name>
    <dbReference type="NCBI Taxonomy" id="1524264"/>
    <lineage>
        <taxon>Bacteria</taxon>
        <taxon>Pseudomonadati</taxon>
        <taxon>Pseudomonadota</taxon>
        <taxon>Gammaproteobacteria</taxon>
        <taxon>Litorivivens</taxon>
    </lineage>
</organism>
<comment type="caution">
    <text evidence="3">The sequence shown here is derived from an EMBL/GenBank/DDBJ whole genome shotgun (WGS) entry which is preliminary data.</text>
</comment>
<keyword evidence="2" id="KW-1133">Transmembrane helix</keyword>
<evidence type="ECO:0000313" key="4">
    <source>
        <dbReference type="Proteomes" id="UP000537130"/>
    </source>
</evidence>
<sequence>MTAWGAYLGACLVLIAIGWLWTRVIGNTYARTAIRFVAITLLLLPVVHESSNEILVPALVVVSLGAFVGNTQEAIEAMNILGGACLGAFMLALVAGWFISNRQRGRAYESEQRQAPTLNDSGDAERTPQPE</sequence>
<accession>A0A7W4W309</accession>
<feature type="transmembrane region" description="Helical" evidence="2">
    <location>
        <begin position="78"/>
        <end position="99"/>
    </location>
</feature>
<feature type="transmembrane region" description="Helical" evidence="2">
    <location>
        <begin position="6"/>
        <end position="25"/>
    </location>
</feature>
<keyword evidence="2" id="KW-0472">Membrane</keyword>
<proteinExistence type="predicted"/>
<dbReference type="EMBL" id="JACHWY010000001">
    <property type="protein sequence ID" value="MBB3046510.1"/>
    <property type="molecule type" value="Genomic_DNA"/>
</dbReference>
<dbReference type="Proteomes" id="UP000537130">
    <property type="component" value="Unassembled WGS sequence"/>
</dbReference>
<feature type="region of interest" description="Disordered" evidence="1">
    <location>
        <begin position="107"/>
        <end position="131"/>
    </location>
</feature>
<keyword evidence="2" id="KW-0812">Transmembrane</keyword>
<dbReference type="RefSeq" id="WP_183409202.1">
    <property type="nucleotide sequence ID" value="NZ_JACHWY010000001.1"/>
</dbReference>